<feature type="domain" description="Gamma-glutamylcyclotransferase AIG2-like" evidence="1">
    <location>
        <begin position="7"/>
        <end position="112"/>
    </location>
</feature>
<proteinExistence type="predicted"/>
<dbReference type="SUPFAM" id="SSF110857">
    <property type="entry name" value="Gamma-glutamyl cyclotransferase-like"/>
    <property type="match status" value="1"/>
</dbReference>
<reference evidence="2 3" key="1">
    <citation type="journal article" date="2019" name="Int. J. Syst. Evol. Microbiol.">
        <title>The Global Catalogue of Microorganisms (GCM) 10K type strain sequencing project: providing services to taxonomists for standard genome sequencing and annotation.</title>
        <authorList>
            <consortium name="The Broad Institute Genomics Platform"/>
            <consortium name="The Broad Institute Genome Sequencing Center for Infectious Disease"/>
            <person name="Wu L."/>
            <person name="Ma J."/>
        </authorList>
    </citation>
    <scope>NUCLEOTIDE SEQUENCE [LARGE SCALE GENOMIC DNA]</scope>
    <source>
        <strain evidence="2 3">JCM 14901</strain>
    </source>
</reference>
<evidence type="ECO:0000313" key="2">
    <source>
        <dbReference type="EMBL" id="GAA1969895.1"/>
    </source>
</evidence>
<gene>
    <name evidence="2" type="ORF">GCM10009776_36220</name>
</gene>
<dbReference type="Gene3D" id="3.10.490.10">
    <property type="entry name" value="Gamma-glutamyl cyclotransferase-like"/>
    <property type="match status" value="1"/>
</dbReference>
<dbReference type="InterPro" id="IPR013024">
    <property type="entry name" value="GGCT-like"/>
</dbReference>
<dbReference type="InterPro" id="IPR009288">
    <property type="entry name" value="AIG2-like_dom"/>
</dbReference>
<protein>
    <submittedName>
        <fullName evidence="2">Gamma-glutamylcyclotransferase</fullName>
    </submittedName>
</protein>
<evidence type="ECO:0000259" key="1">
    <source>
        <dbReference type="Pfam" id="PF06094"/>
    </source>
</evidence>
<accession>A0ABN2RIV6</accession>
<dbReference type="EMBL" id="BAAAOG010000012">
    <property type="protein sequence ID" value="GAA1969895.1"/>
    <property type="molecule type" value="Genomic_DNA"/>
</dbReference>
<sequence>MAADQLLFSYGTLQNPEMQLDTFGRLVETEDDVLPGYTVDYAEIEDARLNGLSGPTVLPIVRPTGNPLDKVVGKVLRVTEDELDASDEYEVGLYRRASVVLATGRTAWVYVAN</sequence>
<dbReference type="Pfam" id="PF06094">
    <property type="entry name" value="GGACT"/>
    <property type="match status" value="1"/>
</dbReference>
<name>A0ABN2RIV6_9MICO</name>
<dbReference type="InterPro" id="IPR036568">
    <property type="entry name" value="GGCT-like_sf"/>
</dbReference>
<dbReference type="CDD" id="cd06661">
    <property type="entry name" value="GGCT_like"/>
    <property type="match status" value="1"/>
</dbReference>
<dbReference type="RefSeq" id="WP_344097398.1">
    <property type="nucleotide sequence ID" value="NZ_BAAAOG010000012.1"/>
</dbReference>
<keyword evidence="3" id="KW-1185">Reference proteome</keyword>
<dbReference type="Proteomes" id="UP001499933">
    <property type="component" value="Unassembled WGS sequence"/>
</dbReference>
<comment type="caution">
    <text evidence="2">The sequence shown here is derived from an EMBL/GenBank/DDBJ whole genome shotgun (WGS) entry which is preliminary data.</text>
</comment>
<organism evidence="2 3">
    <name type="scientific">Microbacterium deminutum</name>
    <dbReference type="NCBI Taxonomy" id="344164"/>
    <lineage>
        <taxon>Bacteria</taxon>
        <taxon>Bacillati</taxon>
        <taxon>Actinomycetota</taxon>
        <taxon>Actinomycetes</taxon>
        <taxon>Micrococcales</taxon>
        <taxon>Microbacteriaceae</taxon>
        <taxon>Microbacterium</taxon>
    </lineage>
</organism>
<evidence type="ECO:0000313" key="3">
    <source>
        <dbReference type="Proteomes" id="UP001499933"/>
    </source>
</evidence>